<feature type="coiled-coil region" evidence="9">
    <location>
        <begin position="846"/>
        <end position="908"/>
    </location>
</feature>
<dbReference type="Gene3D" id="3.40.50.620">
    <property type="entry name" value="HUPs"/>
    <property type="match status" value="2"/>
</dbReference>
<comment type="subunit">
    <text evidence="9">Monomer.</text>
</comment>
<evidence type="ECO:0000256" key="6">
    <source>
        <dbReference type="ARBA" id="ARBA00023054"/>
    </source>
</evidence>
<feature type="short sequence motif" description="'KMSKS' region" evidence="9">
    <location>
        <begin position="546"/>
        <end position="550"/>
    </location>
</feature>
<dbReference type="PANTHER" id="PTHR11946">
    <property type="entry name" value="VALYL-TRNA SYNTHETASES"/>
    <property type="match status" value="1"/>
</dbReference>
<evidence type="ECO:0000256" key="9">
    <source>
        <dbReference type="HAMAP-Rule" id="MF_02004"/>
    </source>
</evidence>
<comment type="subcellular location">
    <subcellularLocation>
        <location evidence="9">Cytoplasm</location>
    </subcellularLocation>
</comment>
<comment type="function">
    <text evidence="9">Catalyzes the attachment of valine to tRNA(Val). As ValRS can inadvertently accommodate and process structurally similar amino acids such as threonine, to avoid such errors, it has a 'posttransfer' editing activity that hydrolyzes mischarged Thr-tRNA(Val) in a tRNA-dependent manner.</text>
</comment>
<evidence type="ECO:0000256" key="5">
    <source>
        <dbReference type="ARBA" id="ARBA00022917"/>
    </source>
</evidence>
<evidence type="ECO:0000256" key="4">
    <source>
        <dbReference type="ARBA" id="ARBA00022840"/>
    </source>
</evidence>
<keyword evidence="3 9" id="KW-0547">Nucleotide-binding</keyword>
<keyword evidence="14" id="KW-1185">Reference proteome</keyword>
<evidence type="ECO:0000259" key="10">
    <source>
        <dbReference type="Pfam" id="PF00133"/>
    </source>
</evidence>
<comment type="similarity">
    <text evidence="9">Belongs to the class-I aminoacyl-tRNA synthetase family. ValS type 1 subfamily.</text>
</comment>
<dbReference type="InterPro" id="IPR001412">
    <property type="entry name" value="aa-tRNA-synth_I_CS"/>
</dbReference>
<keyword evidence="6 9" id="KW-0175">Coiled coil</keyword>
<dbReference type="InterPro" id="IPR002300">
    <property type="entry name" value="aa-tRNA-synth_Ia"/>
</dbReference>
<dbReference type="EMBL" id="JAFIRA010000007">
    <property type="protein sequence ID" value="MCJ2542239.1"/>
    <property type="molecule type" value="Genomic_DNA"/>
</dbReference>
<keyword evidence="2 9" id="KW-0436">Ligase</keyword>
<dbReference type="NCBIfam" id="TIGR00422">
    <property type="entry name" value="valS"/>
    <property type="match status" value="1"/>
</dbReference>
<proteinExistence type="inferred from homology"/>
<feature type="binding site" evidence="9">
    <location>
        <position position="549"/>
    </location>
    <ligand>
        <name>ATP</name>
        <dbReference type="ChEBI" id="CHEBI:30616"/>
    </ligand>
</feature>
<dbReference type="Pfam" id="PF00133">
    <property type="entry name" value="tRNA-synt_1"/>
    <property type="match status" value="1"/>
</dbReference>
<evidence type="ECO:0000256" key="1">
    <source>
        <dbReference type="ARBA" id="ARBA00022490"/>
    </source>
</evidence>
<feature type="domain" description="Methionyl/Valyl/Leucyl/Isoleucyl-tRNA synthetase anticodon-binding" evidence="11">
    <location>
        <begin position="639"/>
        <end position="787"/>
    </location>
</feature>
<dbReference type="InterPro" id="IPR013155">
    <property type="entry name" value="M/V/L/I-tRNA-synth_anticd-bd"/>
</dbReference>
<dbReference type="Gene3D" id="1.10.287.380">
    <property type="entry name" value="Valyl-tRNA synthetase, C-terminal domain"/>
    <property type="match status" value="1"/>
</dbReference>
<feature type="domain" description="Aminoacyl-tRNA synthetase class Ia" evidence="10">
    <location>
        <begin position="23"/>
        <end position="578"/>
    </location>
</feature>
<dbReference type="Pfam" id="PF08264">
    <property type="entry name" value="Anticodon_1"/>
    <property type="match status" value="1"/>
</dbReference>
<dbReference type="CDD" id="cd00817">
    <property type="entry name" value="ValRS_core"/>
    <property type="match status" value="1"/>
</dbReference>
<evidence type="ECO:0000256" key="7">
    <source>
        <dbReference type="ARBA" id="ARBA00023146"/>
    </source>
</evidence>
<dbReference type="InterPro" id="IPR009080">
    <property type="entry name" value="tRNAsynth_Ia_anticodon-bd"/>
</dbReference>
<keyword evidence="7 9" id="KW-0030">Aminoacyl-tRNA synthetase</keyword>
<evidence type="ECO:0000256" key="3">
    <source>
        <dbReference type="ARBA" id="ARBA00022741"/>
    </source>
</evidence>
<dbReference type="PROSITE" id="PS00178">
    <property type="entry name" value="AA_TRNA_LIGASE_I"/>
    <property type="match status" value="1"/>
</dbReference>
<gene>
    <name evidence="9" type="primary">valS</name>
    <name evidence="13" type="ORF">JX360_04855</name>
</gene>
<dbReference type="PANTHER" id="PTHR11946:SF93">
    <property type="entry name" value="VALINE--TRNA LIGASE, CHLOROPLASTIC_MITOCHONDRIAL 2"/>
    <property type="match status" value="1"/>
</dbReference>
<evidence type="ECO:0000313" key="13">
    <source>
        <dbReference type="EMBL" id="MCJ2542239.1"/>
    </source>
</evidence>
<comment type="domain">
    <text evidence="9">ValRS has two distinct active sites: one for aminoacylation and one for editing. The misactivated threonine is translocated from the active site to the editing site.</text>
</comment>
<dbReference type="SUPFAM" id="SSF52374">
    <property type="entry name" value="Nucleotidylyl transferase"/>
    <property type="match status" value="1"/>
</dbReference>
<comment type="caution">
    <text evidence="13">The sequence shown here is derived from an EMBL/GenBank/DDBJ whole genome shotgun (WGS) entry which is preliminary data.</text>
</comment>
<evidence type="ECO:0000256" key="2">
    <source>
        <dbReference type="ARBA" id="ARBA00022598"/>
    </source>
</evidence>
<name>A0ABT0C8Z0_THEVL</name>
<dbReference type="InterPro" id="IPR019499">
    <property type="entry name" value="Val-tRNA_synth_tRNA-bd"/>
</dbReference>
<dbReference type="InterPro" id="IPR033705">
    <property type="entry name" value="Anticodon_Ia_Val"/>
</dbReference>
<dbReference type="InterPro" id="IPR014729">
    <property type="entry name" value="Rossmann-like_a/b/a_fold"/>
</dbReference>
<feature type="domain" description="Valyl-tRNA synthetase tRNA-binding arm" evidence="12">
    <location>
        <begin position="848"/>
        <end position="913"/>
    </location>
</feature>
<dbReference type="InterPro" id="IPR010978">
    <property type="entry name" value="tRNA-bd_arm"/>
</dbReference>
<evidence type="ECO:0000259" key="12">
    <source>
        <dbReference type="Pfam" id="PF10458"/>
    </source>
</evidence>
<comment type="catalytic activity">
    <reaction evidence="8 9">
        <text>tRNA(Val) + L-valine + ATP = L-valyl-tRNA(Val) + AMP + diphosphate</text>
        <dbReference type="Rhea" id="RHEA:10704"/>
        <dbReference type="Rhea" id="RHEA-COMP:9672"/>
        <dbReference type="Rhea" id="RHEA-COMP:9708"/>
        <dbReference type="ChEBI" id="CHEBI:30616"/>
        <dbReference type="ChEBI" id="CHEBI:33019"/>
        <dbReference type="ChEBI" id="CHEBI:57762"/>
        <dbReference type="ChEBI" id="CHEBI:78442"/>
        <dbReference type="ChEBI" id="CHEBI:78537"/>
        <dbReference type="ChEBI" id="CHEBI:456215"/>
        <dbReference type="EC" id="6.1.1.9"/>
    </reaction>
</comment>
<dbReference type="InterPro" id="IPR009008">
    <property type="entry name" value="Val/Leu/Ile-tRNA-synth_edit"/>
</dbReference>
<comment type="domain">
    <text evidence="9">The C-terminal coiled-coil domain is crucial for aminoacylation activity.</text>
</comment>
<dbReference type="InterPro" id="IPR002303">
    <property type="entry name" value="Valyl-tRNA_ligase"/>
</dbReference>
<dbReference type="Gene3D" id="3.90.740.10">
    <property type="entry name" value="Valyl/Leucyl/Isoleucyl-tRNA synthetase, editing domain"/>
    <property type="match status" value="2"/>
</dbReference>
<keyword evidence="4 9" id="KW-0067">ATP-binding</keyword>
<reference evidence="13" key="1">
    <citation type="submission" date="2021-02" db="EMBL/GenBank/DDBJ databases">
        <title>The CRISPR/cas machinery reduction and long-range gene transfer in the hot spring cyanobacterium Synechococcus.</title>
        <authorList>
            <person name="Dvorak P."/>
            <person name="Jahodarova E."/>
            <person name="Hasler P."/>
            <person name="Poulickova A."/>
        </authorList>
    </citation>
    <scope>NUCLEOTIDE SEQUENCE</scope>
    <source>
        <strain evidence="13">Rupite</strain>
    </source>
</reference>
<feature type="short sequence motif" description="'HIGH' region" evidence="9">
    <location>
        <begin position="52"/>
        <end position="62"/>
    </location>
</feature>
<dbReference type="SUPFAM" id="SSF47323">
    <property type="entry name" value="Anticodon-binding domain of a subclass of class I aminoacyl-tRNA synthetases"/>
    <property type="match status" value="1"/>
</dbReference>
<dbReference type="CDD" id="cd07962">
    <property type="entry name" value="Anticodon_Ia_Val"/>
    <property type="match status" value="1"/>
</dbReference>
<evidence type="ECO:0000259" key="11">
    <source>
        <dbReference type="Pfam" id="PF08264"/>
    </source>
</evidence>
<keyword evidence="5 9" id="KW-0648">Protein biosynthesis</keyword>
<evidence type="ECO:0000313" key="14">
    <source>
        <dbReference type="Proteomes" id="UP000830835"/>
    </source>
</evidence>
<dbReference type="Gene3D" id="1.10.730.10">
    <property type="entry name" value="Isoleucyl-tRNA Synthetase, Domain 1"/>
    <property type="match status" value="1"/>
</dbReference>
<organism evidence="13 14">
    <name type="scientific">Thermostichus vulcanus str. 'Rupite'</name>
    <dbReference type="NCBI Taxonomy" id="2813851"/>
    <lineage>
        <taxon>Bacteria</taxon>
        <taxon>Bacillati</taxon>
        <taxon>Cyanobacteriota</taxon>
        <taxon>Cyanophyceae</taxon>
        <taxon>Thermostichales</taxon>
        <taxon>Thermostichaceae</taxon>
        <taxon>Thermostichus</taxon>
    </lineage>
</organism>
<dbReference type="NCBIfam" id="NF004349">
    <property type="entry name" value="PRK05729.1"/>
    <property type="match status" value="1"/>
</dbReference>
<dbReference type="PRINTS" id="PR00986">
    <property type="entry name" value="TRNASYNTHVAL"/>
</dbReference>
<sequence length="913" mass="103491">MTVATPQVSNLPSQYNPFETEPKWQSFWEEQGFYVADPRAPGDPFSMVLPPPNVTGNLHMGHAFAFTLPDVVTRYKRMRGYNVLWVPGTDHASIAVHTILENQLRQEGKSRFDLGREAFLERAWAWKEQSQGIIKGQLRRLGLSLDWSRDRFTMDEGLNRAVIEAFVRLHEAGLIYRGEYLVNWCPATQSAVSDIELDDKEVKGHLWHFRYPLAADPDHYLVVATTRPETMLGDTAVAVNPSDERYKHLIGQQIKLPIKDRLIPIIGDEYVDASFGSGCVKITPAHDPNDFEIGQRHHLPMINILNKDGTLNENGDPFTGLDRFVARQKVVQWFEAHGLLEKVEDYTHTVPHSDRGGVPIEPLLSIQWFCDVSGMAARCLEEEYRNNSPRFVPERWTKVYTGWLEKLRPWCISRQLWWGHQIPAWYPVIEGQIPGDPQAFVVARHEQEALVKAREKFGPEVEAVQQDPDVLDTWFSSGLWPFSTLGWPDDTEDLKRYYPNSLMSTGFDIIFFWVARMTMMGSQFTGQIPFKDVYINGLVRDEHGAKMSKSKGNGIDPLELLDKYGTDALRYALVKEVVGAGQDIRLAYDRKTGESASVEAARNFANKIWNASRFVLMNLEGQTPAQLGSPSPEQLELVDRWILSRLHSCTAQVIEELEAYGLGEGARLLYSLIWDDFCDWYIELVKPRLRGEDVTSKRTAQQVLATALESILKLLHPWMPHITEEIWQILTQAQQTTSISVQAYPEPDFAWVNPTLEREFALVIQTISSLRNLRAEAGLKPSQSITAILLTTDSTEQRILTEARAYIQELTKAESLEITGSLASEPKQVAAGVVGTIQVLMPLAGLVDVEALRAKLQKDIAKIEKEAQGIRSRLENPHFISRANPEVVQTHREQLAELDAQITLLKSRLQKLG</sequence>
<keyword evidence="1 9" id="KW-0963">Cytoplasm</keyword>
<dbReference type="SUPFAM" id="SSF50677">
    <property type="entry name" value="ValRS/IleRS/LeuRS editing domain"/>
    <property type="match status" value="1"/>
</dbReference>
<dbReference type="GO" id="GO:0004832">
    <property type="term" value="F:valine-tRNA ligase activity"/>
    <property type="evidence" value="ECO:0007669"/>
    <property type="project" value="UniProtKB-EC"/>
</dbReference>
<dbReference type="SUPFAM" id="SSF46589">
    <property type="entry name" value="tRNA-binding arm"/>
    <property type="match status" value="1"/>
</dbReference>
<dbReference type="Pfam" id="PF10458">
    <property type="entry name" value="Val_tRNA-synt_C"/>
    <property type="match status" value="1"/>
</dbReference>
<dbReference type="EC" id="6.1.1.9" evidence="9"/>
<dbReference type="Proteomes" id="UP000830835">
    <property type="component" value="Unassembled WGS sequence"/>
</dbReference>
<dbReference type="HAMAP" id="MF_02004">
    <property type="entry name" value="Val_tRNA_synth_type1"/>
    <property type="match status" value="1"/>
</dbReference>
<protein>
    <recommendedName>
        <fullName evidence="9">Valine--tRNA ligase</fullName>
        <ecNumber evidence="9">6.1.1.9</ecNumber>
    </recommendedName>
    <alternativeName>
        <fullName evidence="9">Valyl-tRNA synthetase</fullName>
        <shortName evidence="9">ValRS</shortName>
    </alternativeName>
</protein>
<evidence type="ECO:0000256" key="8">
    <source>
        <dbReference type="ARBA" id="ARBA00047552"/>
    </source>
</evidence>
<dbReference type="InterPro" id="IPR037118">
    <property type="entry name" value="Val-tRNA_synth_C_sf"/>
</dbReference>
<accession>A0ABT0C8Z0</accession>
<dbReference type="RefSeq" id="WP_244349466.1">
    <property type="nucleotide sequence ID" value="NZ_JAFIRA010000007.1"/>
</dbReference>